<gene>
    <name evidence="2" type="ORF">AVEN_244699_1</name>
</gene>
<evidence type="ECO:0000313" key="2">
    <source>
        <dbReference type="EMBL" id="GBO05958.1"/>
    </source>
</evidence>
<dbReference type="Proteomes" id="UP000499080">
    <property type="component" value="Unassembled WGS sequence"/>
</dbReference>
<proteinExistence type="predicted"/>
<feature type="compositionally biased region" description="Basic and acidic residues" evidence="1">
    <location>
        <begin position="81"/>
        <end position="99"/>
    </location>
</feature>
<sequence length="144" mass="15925">MFPWSVVLGSLSDERLISSRVNAKNRCWSRPFGDEMAVNIWPLNVIESTDGQPSAIPMNCFRNYTHHGNGTTGRTTTPNVRPRENNDRGDKAKPSDRPGKPTAKKGSSCVAPYFLLLSTINMLVKRGGRRGKISGPRKPTGRTE</sequence>
<evidence type="ECO:0000256" key="1">
    <source>
        <dbReference type="SAM" id="MobiDB-lite"/>
    </source>
</evidence>
<reference evidence="2 3" key="1">
    <citation type="journal article" date="2019" name="Sci. Rep.">
        <title>Orb-weaving spider Araneus ventricosus genome elucidates the spidroin gene catalogue.</title>
        <authorList>
            <person name="Kono N."/>
            <person name="Nakamura H."/>
            <person name="Ohtoshi R."/>
            <person name="Moran D.A.P."/>
            <person name="Shinohara A."/>
            <person name="Yoshida Y."/>
            <person name="Fujiwara M."/>
            <person name="Mori M."/>
            <person name="Tomita M."/>
            <person name="Arakawa K."/>
        </authorList>
    </citation>
    <scope>NUCLEOTIDE SEQUENCE [LARGE SCALE GENOMIC DNA]</scope>
</reference>
<feature type="compositionally biased region" description="Low complexity" evidence="1">
    <location>
        <begin position="66"/>
        <end position="80"/>
    </location>
</feature>
<dbReference type="EMBL" id="BGPR01032424">
    <property type="protein sequence ID" value="GBO05958.1"/>
    <property type="molecule type" value="Genomic_DNA"/>
</dbReference>
<dbReference type="AlphaFoldDB" id="A0A4Y2TZA5"/>
<evidence type="ECO:0000313" key="3">
    <source>
        <dbReference type="Proteomes" id="UP000499080"/>
    </source>
</evidence>
<feature type="region of interest" description="Disordered" evidence="1">
    <location>
        <begin position="63"/>
        <end position="107"/>
    </location>
</feature>
<comment type="caution">
    <text evidence="2">The sequence shown here is derived from an EMBL/GenBank/DDBJ whole genome shotgun (WGS) entry which is preliminary data.</text>
</comment>
<name>A0A4Y2TZA5_ARAVE</name>
<keyword evidence="3" id="KW-1185">Reference proteome</keyword>
<organism evidence="2 3">
    <name type="scientific">Araneus ventricosus</name>
    <name type="common">Orbweaver spider</name>
    <name type="synonym">Epeira ventricosa</name>
    <dbReference type="NCBI Taxonomy" id="182803"/>
    <lineage>
        <taxon>Eukaryota</taxon>
        <taxon>Metazoa</taxon>
        <taxon>Ecdysozoa</taxon>
        <taxon>Arthropoda</taxon>
        <taxon>Chelicerata</taxon>
        <taxon>Arachnida</taxon>
        <taxon>Araneae</taxon>
        <taxon>Araneomorphae</taxon>
        <taxon>Entelegynae</taxon>
        <taxon>Araneoidea</taxon>
        <taxon>Araneidae</taxon>
        <taxon>Araneus</taxon>
    </lineage>
</organism>
<accession>A0A4Y2TZA5</accession>
<protein>
    <submittedName>
        <fullName evidence="2">Uncharacterized protein</fullName>
    </submittedName>
</protein>